<name>A0A9P5MNC2_9AGAM</name>
<accession>A0A9P5MNC2</accession>
<reference evidence="1" key="2">
    <citation type="journal article" date="2020" name="Nat. Commun.">
        <title>Large-scale genome sequencing of mycorrhizal fungi provides insights into the early evolution of symbiotic traits.</title>
        <authorList>
            <person name="Miyauchi S."/>
            <person name="Kiss E."/>
            <person name="Kuo A."/>
            <person name="Drula E."/>
            <person name="Kohler A."/>
            <person name="Sanchez-Garcia M."/>
            <person name="Morin E."/>
            <person name="Andreopoulos B."/>
            <person name="Barry K.W."/>
            <person name="Bonito G."/>
            <person name="Buee M."/>
            <person name="Carver A."/>
            <person name="Chen C."/>
            <person name="Cichocki N."/>
            <person name="Clum A."/>
            <person name="Culley D."/>
            <person name="Crous P.W."/>
            <person name="Fauchery L."/>
            <person name="Girlanda M."/>
            <person name="Hayes R.D."/>
            <person name="Keri Z."/>
            <person name="LaButti K."/>
            <person name="Lipzen A."/>
            <person name="Lombard V."/>
            <person name="Magnuson J."/>
            <person name="Maillard F."/>
            <person name="Murat C."/>
            <person name="Nolan M."/>
            <person name="Ohm R.A."/>
            <person name="Pangilinan J."/>
            <person name="Pereira M.F."/>
            <person name="Perotto S."/>
            <person name="Peter M."/>
            <person name="Pfister S."/>
            <person name="Riley R."/>
            <person name="Sitrit Y."/>
            <person name="Stielow J.B."/>
            <person name="Szollosi G."/>
            <person name="Zifcakova L."/>
            <person name="Stursova M."/>
            <person name="Spatafora J.W."/>
            <person name="Tedersoo L."/>
            <person name="Vaario L.M."/>
            <person name="Yamada A."/>
            <person name="Yan M."/>
            <person name="Wang P."/>
            <person name="Xu J."/>
            <person name="Bruns T."/>
            <person name="Baldrian P."/>
            <person name="Vilgalys R."/>
            <person name="Dunand C."/>
            <person name="Henrissat B."/>
            <person name="Grigoriev I.V."/>
            <person name="Hibbett D."/>
            <person name="Nagy L.G."/>
            <person name="Martin F.M."/>
        </authorList>
    </citation>
    <scope>NUCLEOTIDE SEQUENCE</scope>
    <source>
        <strain evidence="1">Prilba</strain>
    </source>
</reference>
<sequence length="237" mass="25930">MYCCQSSTGASKTPVPPCGAYHALDAIAWQCHILTALREHLPSLDRHSSVPPPPRAFVSVGNSNCGNASAGGAWARGDEARRDIAAQRKHDLLQLRLRLQWSQRSPQTGVRTAGVTICNCSHSLLRRTSRLARGPWGASGEENHIPEEQDVCCAHVNSMRMLMFISAHAGKRHRHLLGKLLLMPSHLHTLARHHQPNDLVLILASSAVAGAGTRFQAFKDPIEGLPPLLLLLLFLRP</sequence>
<protein>
    <submittedName>
        <fullName evidence="1">Uncharacterized protein</fullName>
    </submittedName>
</protein>
<comment type="caution">
    <text evidence="1">The sequence shown here is derived from an EMBL/GenBank/DDBJ whole genome shotgun (WGS) entry which is preliminary data.</text>
</comment>
<dbReference type="AlphaFoldDB" id="A0A9P5MNC2"/>
<keyword evidence="2" id="KW-1185">Reference proteome</keyword>
<organism evidence="1 2">
    <name type="scientific">Russula ochroleuca</name>
    <dbReference type="NCBI Taxonomy" id="152965"/>
    <lineage>
        <taxon>Eukaryota</taxon>
        <taxon>Fungi</taxon>
        <taxon>Dikarya</taxon>
        <taxon>Basidiomycota</taxon>
        <taxon>Agaricomycotina</taxon>
        <taxon>Agaricomycetes</taxon>
        <taxon>Russulales</taxon>
        <taxon>Russulaceae</taxon>
        <taxon>Russula</taxon>
    </lineage>
</organism>
<dbReference type="Proteomes" id="UP000759537">
    <property type="component" value="Unassembled WGS sequence"/>
</dbReference>
<dbReference type="EMBL" id="WHVB01000017">
    <property type="protein sequence ID" value="KAF8474321.1"/>
    <property type="molecule type" value="Genomic_DNA"/>
</dbReference>
<proteinExistence type="predicted"/>
<gene>
    <name evidence="1" type="ORF">DFH94DRAFT_761338</name>
</gene>
<reference evidence="1" key="1">
    <citation type="submission" date="2019-10" db="EMBL/GenBank/DDBJ databases">
        <authorList>
            <consortium name="DOE Joint Genome Institute"/>
            <person name="Kuo A."/>
            <person name="Miyauchi S."/>
            <person name="Kiss E."/>
            <person name="Drula E."/>
            <person name="Kohler A."/>
            <person name="Sanchez-Garcia M."/>
            <person name="Andreopoulos B."/>
            <person name="Barry K.W."/>
            <person name="Bonito G."/>
            <person name="Buee M."/>
            <person name="Carver A."/>
            <person name="Chen C."/>
            <person name="Cichocki N."/>
            <person name="Clum A."/>
            <person name="Culley D."/>
            <person name="Crous P.W."/>
            <person name="Fauchery L."/>
            <person name="Girlanda M."/>
            <person name="Hayes R."/>
            <person name="Keri Z."/>
            <person name="LaButti K."/>
            <person name="Lipzen A."/>
            <person name="Lombard V."/>
            <person name="Magnuson J."/>
            <person name="Maillard F."/>
            <person name="Morin E."/>
            <person name="Murat C."/>
            <person name="Nolan M."/>
            <person name="Ohm R."/>
            <person name="Pangilinan J."/>
            <person name="Pereira M."/>
            <person name="Perotto S."/>
            <person name="Peter M."/>
            <person name="Riley R."/>
            <person name="Sitrit Y."/>
            <person name="Stielow B."/>
            <person name="Szollosi G."/>
            <person name="Zifcakova L."/>
            <person name="Stursova M."/>
            <person name="Spatafora J.W."/>
            <person name="Tedersoo L."/>
            <person name="Vaario L.-M."/>
            <person name="Yamada A."/>
            <person name="Yan M."/>
            <person name="Wang P."/>
            <person name="Xu J."/>
            <person name="Bruns T."/>
            <person name="Baldrian P."/>
            <person name="Vilgalys R."/>
            <person name="Henrissat B."/>
            <person name="Grigoriev I.V."/>
            <person name="Hibbett D."/>
            <person name="Nagy L.G."/>
            <person name="Martin F.M."/>
        </authorList>
    </citation>
    <scope>NUCLEOTIDE SEQUENCE</scope>
    <source>
        <strain evidence="1">Prilba</strain>
    </source>
</reference>
<evidence type="ECO:0000313" key="2">
    <source>
        <dbReference type="Proteomes" id="UP000759537"/>
    </source>
</evidence>
<evidence type="ECO:0000313" key="1">
    <source>
        <dbReference type="EMBL" id="KAF8474321.1"/>
    </source>
</evidence>